<keyword evidence="1" id="KW-0472">Membrane</keyword>
<feature type="transmembrane region" description="Helical" evidence="1">
    <location>
        <begin position="54"/>
        <end position="78"/>
    </location>
</feature>
<comment type="caution">
    <text evidence="6">The sequence shown here is derived from an EMBL/GenBank/DDBJ whole genome shotgun (WGS) entry which is preliminary data.</text>
</comment>
<dbReference type="NCBIfam" id="TIGR00229">
    <property type="entry name" value="sensory_box"/>
    <property type="match status" value="1"/>
</dbReference>
<dbReference type="PROSITE" id="PS50113">
    <property type="entry name" value="PAC"/>
    <property type="match status" value="1"/>
</dbReference>
<dbReference type="InterPro" id="IPR001610">
    <property type="entry name" value="PAC"/>
</dbReference>
<dbReference type="Pfam" id="PF00563">
    <property type="entry name" value="EAL"/>
    <property type="match status" value="1"/>
</dbReference>
<dbReference type="Gene3D" id="3.20.20.450">
    <property type="entry name" value="EAL domain"/>
    <property type="match status" value="1"/>
</dbReference>
<sequence>MIRFADISSLAVLPTQHDHGLAIVSVLIAIVAAFASVSHVALIRHAQRRVIKYAWLLSGSVTLGLGVWAMHFVGMLAFELPIEVRYLLAPTAWSVLPAVLSSVVVLQVLLVRIPRPILVVIGGMVMGSGIGAMHYLGMSAMMISADIVYDAGWFLVSLIVAMVMATLALSTVLWLRQWVALLWVRKLVFSVVMGLAVSTMHYVAMFAARFVPNADVVISTEAWLVNRPLIAAVAGLVMLAIAVIMSLNQVFMRRVRWAQHEASASQERVRELYERLTKISARVPGVVYQFRRAPDGQYSFPYASEAIRTIYRVAPNDVSQDVNAIAEIIHPDDLQGVLDAIEQSANTLTVWQQEYRVRFSTGEVRWLWGNAIPQPDTDGGVSWYGFISDITERKASEETINRLAFYDALTNLPNRQMVQERLGHSIALSARQQTHGAVLYIDLDNFKQLNDTQGHSMGDRLLVQVARLLESCTRANDTLARLGGDEFLLVLEGLGRDRRQAAVEAERVARKVISVLNQPIMLDERAHHGSASIGVNLFLGSQHSVEELLQRADIAMYQAKDMGRNAIRFFDPEMHAELETNYALESALWQALPKHELVLYFQEQVDEHGTPIGVESLIRWQHPEHGLVPPSRFIPLAERSELINKLGRWVLETACQQLAVWQRDERTAHLTVAVNVSAKQFHQPQFVEEVLQCLVRYHIAPGRLKLELTETLVLADIDDTFDKMKVLKKQGIIFSMDDFGTGYSSLAYLSRLPFDEVKIDQAFVHRAGQQDSVRDWVIVEAIIGLAHNLDMGVIAEGVETLEQQQLLASSQCFRYQGYLFSKPIPIEALESRWFGSS</sequence>
<dbReference type="SMART" id="SM00086">
    <property type="entry name" value="PAC"/>
    <property type="match status" value="1"/>
</dbReference>
<dbReference type="InterPro" id="IPR035965">
    <property type="entry name" value="PAS-like_dom_sf"/>
</dbReference>
<keyword evidence="1" id="KW-1133">Transmembrane helix</keyword>
<feature type="transmembrane region" description="Helical" evidence="1">
    <location>
        <begin position="228"/>
        <end position="247"/>
    </location>
</feature>
<dbReference type="InterPro" id="IPR052155">
    <property type="entry name" value="Biofilm_reg_signaling"/>
</dbReference>
<feature type="transmembrane region" description="Helical" evidence="1">
    <location>
        <begin position="90"/>
        <end position="110"/>
    </location>
</feature>
<dbReference type="Pfam" id="PF08447">
    <property type="entry name" value="PAS_3"/>
    <property type="match status" value="1"/>
</dbReference>
<dbReference type="Proteomes" id="UP001595617">
    <property type="component" value="Unassembled WGS sequence"/>
</dbReference>
<feature type="transmembrane region" description="Helical" evidence="1">
    <location>
        <begin position="151"/>
        <end position="175"/>
    </location>
</feature>
<dbReference type="CDD" id="cd01949">
    <property type="entry name" value="GGDEF"/>
    <property type="match status" value="1"/>
</dbReference>
<feature type="transmembrane region" description="Helical" evidence="1">
    <location>
        <begin position="117"/>
        <end position="136"/>
    </location>
</feature>
<dbReference type="Gene3D" id="3.30.70.270">
    <property type="match status" value="1"/>
</dbReference>
<dbReference type="InterPro" id="IPR000160">
    <property type="entry name" value="GGDEF_dom"/>
</dbReference>
<dbReference type="PROSITE" id="PS50887">
    <property type="entry name" value="GGDEF"/>
    <property type="match status" value="1"/>
</dbReference>
<dbReference type="InterPro" id="IPR000700">
    <property type="entry name" value="PAS-assoc_C"/>
</dbReference>
<feature type="transmembrane region" description="Helical" evidence="1">
    <location>
        <begin position="20"/>
        <end position="42"/>
    </location>
</feature>
<evidence type="ECO:0000313" key="6">
    <source>
        <dbReference type="EMBL" id="MFC3852942.1"/>
    </source>
</evidence>
<dbReference type="EMBL" id="JBHRYR010000003">
    <property type="protein sequence ID" value="MFC3852942.1"/>
    <property type="molecule type" value="Genomic_DNA"/>
</dbReference>
<dbReference type="NCBIfam" id="TIGR00254">
    <property type="entry name" value="GGDEF"/>
    <property type="match status" value="1"/>
</dbReference>
<proteinExistence type="predicted"/>
<dbReference type="SUPFAM" id="SSF141868">
    <property type="entry name" value="EAL domain-like"/>
    <property type="match status" value="1"/>
</dbReference>
<organism evidence="6 7">
    <name type="scientific">Saccharospirillum mangrovi</name>
    <dbReference type="NCBI Taxonomy" id="2161747"/>
    <lineage>
        <taxon>Bacteria</taxon>
        <taxon>Pseudomonadati</taxon>
        <taxon>Pseudomonadota</taxon>
        <taxon>Gammaproteobacteria</taxon>
        <taxon>Oceanospirillales</taxon>
        <taxon>Saccharospirillaceae</taxon>
        <taxon>Saccharospirillum</taxon>
    </lineage>
</organism>
<gene>
    <name evidence="6" type="ORF">ACFOOG_08875</name>
</gene>
<reference evidence="7" key="1">
    <citation type="journal article" date="2019" name="Int. J. Syst. Evol. Microbiol.">
        <title>The Global Catalogue of Microorganisms (GCM) 10K type strain sequencing project: providing services to taxonomists for standard genome sequencing and annotation.</title>
        <authorList>
            <consortium name="The Broad Institute Genomics Platform"/>
            <consortium name="The Broad Institute Genome Sequencing Center for Infectious Disease"/>
            <person name="Wu L."/>
            <person name="Ma J."/>
        </authorList>
    </citation>
    <scope>NUCLEOTIDE SEQUENCE [LARGE SCALE GENOMIC DNA]</scope>
    <source>
        <strain evidence="7">IBRC 10765</strain>
    </source>
</reference>
<evidence type="ECO:0000259" key="5">
    <source>
        <dbReference type="PROSITE" id="PS50924"/>
    </source>
</evidence>
<keyword evidence="7" id="KW-1185">Reference proteome</keyword>
<dbReference type="InterPro" id="IPR000014">
    <property type="entry name" value="PAS"/>
</dbReference>
<dbReference type="PANTHER" id="PTHR44757">
    <property type="entry name" value="DIGUANYLATE CYCLASE DGCP"/>
    <property type="match status" value="1"/>
</dbReference>
<name>A0ABV7ZWQ6_9GAMM</name>
<feature type="transmembrane region" description="Helical" evidence="1">
    <location>
        <begin position="187"/>
        <end position="208"/>
    </location>
</feature>
<dbReference type="RefSeq" id="WP_380695624.1">
    <property type="nucleotide sequence ID" value="NZ_JBHRYR010000003.1"/>
</dbReference>
<dbReference type="InterPro" id="IPR035919">
    <property type="entry name" value="EAL_sf"/>
</dbReference>
<dbReference type="InterPro" id="IPR001633">
    <property type="entry name" value="EAL_dom"/>
</dbReference>
<dbReference type="Gene3D" id="3.30.450.20">
    <property type="entry name" value="PAS domain"/>
    <property type="match status" value="1"/>
</dbReference>
<evidence type="ECO:0000259" key="2">
    <source>
        <dbReference type="PROSITE" id="PS50113"/>
    </source>
</evidence>
<dbReference type="SUPFAM" id="SSF55785">
    <property type="entry name" value="PYP-like sensor domain (PAS domain)"/>
    <property type="match status" value="1"/>
</dbReference>
<dbReference type="InterPro" id="IPR013655">
    <property type="entry name" value="PAS_fold_3"/>
</dbReference>
<evidence type="ECO:0000256" key="1">
    <source>
        <dbReference type="PROSITE-ProRule" id="PRU00244"/>
    </source>
</evidence>
<dbReference type="CDD" id="cd00130">
    <property type="entry name" value="PAS"/>
    <property type="match status" value="1"/>
</dbReference>
<evidence type="ECO:0000259" key="4">
    <source>
        <dbReference type="PROSITE" id="PS50887"/>
    </source>
</evidence>
<feature type="domain" description="GGDEF" evidence="4">
    <location>
        <begin position="434"/>
        <end position="572"/>
    </location>
</feature>
<feature type="domain" description="MHYT" evidence="5">
    <location>
        <begin position="17"/>
        <end position="211"/>
    </location>
</feature>
<dbReference type="CDD" id="cd01948">
    <property type="entry name" value="EAL"/>
    <property type="match status" value="1"/>
</dbReference>
<dbReference type="Pfam" id="PF03707">
    <property type="entry name" value="MHYT"/>
    <property type="match status" value="3"/>
</dbReference>
<dbReference type="SMART" id="SM00267">
    <property type="entry name" value="GGDEF"/>
    <property type="match status" value="1"/>
</dbReference>
<dbReference type="InterPro" id="IPR029787">
    <property type="entry name" value="Nucleotide_cyclase"/>
</dbReference>
<evidence type="ECO:0000259" key="3">
    <source>
        <dbReference type="PROSITE" id="PS50883"/>
    </source>
</evidence>
<dbReference type="SMART" id="SM00052">
    <property type="entry name" value="EAL"/>
    <property type="match status" value="1"/>
</dbReference>
<evidence type="ECO:0000313" key="7">
    <source>
        <dbReference type="Proteomes" id="UP001595617"/>
    </source>
</evidence>
<keyword evidence="1" id="KW-0812">Transmembrane</keyword>
<dbReference type="InterPro" id="IPR043128">
    <property type="entry name" value="Rev_trsase/Diguanyl_cyclase"/>
</dbReference>
<feature type="domain" description="PAC" evidence="2">
    <location>
        <begin position="351"/>
        <end position="402"/>
    </location>
</feature>
<feature type="domain" description="EAL" evidence="3">
    <location>
        <begin position="581"/>
        <end position="837"/>
    </location>
</feature>
<dbReference type="PANTHER" id="PTHR44757:SF2">
    <property type="entry name" value="BIOFILM ARCHITECTURE MAINTENANCE PROTEIN MBAA"/>
    <property type="match status" value="1"/>
</dbReference>
<dbReference type="SUPFAM" id="SSF55073">
    <property type="entry name" value="Nucleotide cyclase"/>
    <property type="match status" value="1"/>
</dbReference>
<dbReference type="InterPro" id="IPR005330">
    <property type="entry name" value="MHYT_dom"/>
</dbReference>
<protein>
    <submittedName>
        <fullName evidence="6">EAL domain-containing protein</fullName>
    </submittedName>
</protein>
<dbReference type="Pfam" id="PF00990">
    <property type="entry name" value="GGDEF"/>
    <property type="match status" value="1"/>
</dbReference>
<dbReference type="PROSITE" id="PS50924">
    <property type="entry name" value="MHYT"/>
    <property type="match status" value="1"/>
</dbReference>
<accession>A0ABV7ZWQ6</accession>
<dbReference type="PROSITE" id="PS50883">
    <property type="entry name" value="EAL"/>
    <property type="match status" value="1"/>
</dbReference>